<dbReference type="RefSeq" id="WP_087003021.1">
    <property type="nucleotide sequence ID" value="NZ_FWFF01000001.1"/>
</dbReference>
<gene>
    <name evidence="10" type="ORF">FM105_00355</name>
</gene>
<evidence type="ECO:0000256" key="4">
    <source>
        <dbReference type="ARBA" id="ARBA00022746"/>
    </source>
</evidence>
<evidence type="ECO:0000256" key="2">
    <source>
        <dbReference type="ARBA" id="ARBA00004829"/>
    </source>
</evidence>
<dbReference type="Proteomes" id="UP000196581">
    <property type="component" value="Unassembled WGS sequence"/>
</dbReference>
<keyword evidence="3 8" id="KW-0812">Transmembrane</keyword>
<dbReference type="GO" id="GO:0016872">
    <property type="term" value="F:intramolecular lyase activity"/>
    <property type="evidence" value="ECO:0007669"/>
    <property type="project" value="InterPro"/>
</dbReference>
<protein>
    <submittedName>
        <fullName evidence="10">C50 carotenoid epsilon cyclase</fullName>
    </submittedName>
</protein>
<evidence type="ECO:0000313" key="10">
    <source>
        <dbReference type="EMBL" id="SLM88451.1"/>
    </source>
</evidence>
<dbReference type="NCBIfam" id="TIGR03462">
    <property type="entry name" value="CarR_dom_SF"/>
    <property type="match status" value="1"/>
</dbReference>
<dbReference type="InterPro" id="IPR017825">
    <property type="entry name" value="Lycopene_cyclase_dom"/>
</dbReference>
<evidence type="ECO:0000259" key="9">
    <source>
        <dbReference type="Pfam" id="PF18916"/>
    </source>
</evidence>
<keyword evidence="4" id="KW-0125">Carotenoid biosynthesis</keyword>
<feature type="domain" description="Lycopene cyclase" evidence="9">
    <location>
        <begin position="4"/>
        <end position="97"/>
    </location>
</feature>
<keyword evidence="6 8" id="KW-0472">Membrane</keyword>
<dbReference type="GO" id="GO:0045436">
    <property type="term" value="F:lycopene beta cyclase activity"/>
    <property type="evidence" value="ECO:0007669"/>
    <property type="project" value="UniProtKB-ARBA"/>
</dbReference>
<evidence type="ECO:0000256" key="3">
    <source>
        <dbReference type="ARBA" id="ARBA00022692"/>
    </source>
</evidence>
<dbReference type="GO" id="GO:0016117">
    <property type="term" value="P:carotenoid biosynthetic process"/>
    <property type="evidence" value="ECO:0007669"/>
    <property type="project" value="UniProtKB-KW"/>
</dbReference>
<organism evidence="10 11">
    <name type="scientific">Brevibacterium yomogidense</name>
    <dbReference type="NCBI Taxonomy" id="946573"/>
    <lineage>
        <taxon>Bacteria</taxon>
        <taxon>Bacillati</taxon>
        <taxon>Actinomycetota</taxon>
        <taxon>Actinomycetes</taxon>
        <taxon>Micrococcales</taxon>
        <taxon>Brevibacteriaceae</taxon>
        <taxon>Brevibacterium</taxon>
    </lineage>
</organism>
<evidence type="ECO:0000256" key="1">
    <source>
        <dbReference type="ARBA" id="ARBA00004141"/>
    </source>
</evidence>
<dbReference type="AlphaFoldDB" id="A0A1X6WTQ0"/>
<proteinExistence type="predicted"/>
<reference evidence="11" key="1">
    <citation type="submission" date="2017-02" db="EMBL/GenBank/DDBJ databases">
        <authorList>
            <person name="Dridi B."/>
        </authorList>
    </citation>
    <scope>NUCLEOTIDE SEQUENCE [LARGE SCALE GENOMIC DNA]</scope>
    <source>
        <strain evidence="11">B Co 03.10</strain>
    </source>
</reference>
<dbReference type="EMBL" id="FWFF01000001">
    <property type="protein sequence ID" value="SLM88451.1"/>
    <property type="molecule type" value="Genomic_DNA"/>
</dbReference>
<keyword evidence="7" id="KW-0413">Isomerase</keyword>
<feature type="transmembrane region" description="Helical" evidence="8">
    <location>
        <begin position="84"/>
        <end position="103"/>
    </location>
</feature>
<evidence type="ECO:0000256" key="5">
    <source>
        <dbReference type="ARBA" id="ARBA00022989"/>
    </source>
</evidence>
<dbReference type="GO" id="GO:0016020">
    <property type="term" value="C:membrane"/>
    <property type="evidence" value="ECO:0007669"/>
    <property type="project" value="UniProtKB-SubCell"/>
</dbReference>
<evidence type="ECO:0000256" key="6">
    <source>
        <dbReference type="ARBA" id="ARBA00023136"/>
    </source>
</evidence>
<feature type="transmembrane region" description="Helical" evidence="8">
    <location>
        <begin position="38"/>
        <end position="64"/>
    </location>
</feature>
<keyword evidence="11" id="KW-1185">Reference proteome</keyword>
<accession>A0A1X6WTQ0</accession>
<comment type="subcellular location">
    <subcellularLocation>
        <location evidence="1">Membrane</location>
        <topology evidence="1">Multi-pass membrane protein</topology>
    </subcellularLocation>
</comment>
<name>A0A1X6WTQ0_9MICO</name>
<dbReference type="Pfam" id="PF18916">
    <property type="entry name" value="Lycopene_cyc"/>
    <property type="match status" value="1"/>
</dbReference>
<evidence type="ECO:0000313" key="11">
    <source>
        <dbReference type="Proteomes" id="UP000196581"/>
    </source>
</evidence>
<comment type="pathway">
    <text evidence="2">Carotenoid biosynthesis.</text>
</comment>
<evidence type="ECO:0000256" key="8">
    <source>
        <dbReference type="SAM" id="Phobius"/>
    </source>
</evidence>
<evidence type="ECO:0000256" key="7">
    <source>
        <dbReference type="ARBA" id="ARBA00023235"/>
    </source>
</evidence>
<keyword evidence="5 8" id="KW-1133">Transmembrane helix</keyword>
<sequence length="113" mass="12377">MTYWLLNTVFLAGAVAVLVFALRSRGAQRSPRSRLHRSALVVTASVLLVLTAVFDNIMIGVGLVDYDDARISGIKLGIMPVEDFAYTIFAVLALPALWTLLGARRDDRADEAR</sequence>
<feature type="transmembrane region" description="Helical" evidence="8">
    <location>
        <begin position="6"/>
        <end position="26"/>
    </location>
</feature>